<organism evidence="1">
    <name type="scientific">marine sediment metagenome</name>
    <dbReference type="NCBI Taxonomy" id="412755"/>
    <lineage>
        <taxon>unclassified sequences</taxon>
        <taxon>metagenomes</taxon>
        <taxon>ecological metagenomes</taxon>
    </lineage>
</organism>
<reference evidence="1" key="1">
    <citation type="journal article" date="2015" name="Nature">
        <title>Complex archaea that bridge the gap between prokaryotes and eukaryotes.</title>
        <authorList>
            <person name="Spang A."/>
            <person name="Saw J.H."/>
            <person name="Jorgensen S.L."/>
            <person name="Zaremba-Niedzwiedzka K."/>
            <person name="Martijn J."/>
            <person name="Lind A.E."/>
            <person name="van Eijk R."/>
            <person name="Schleper C."/>
            <person name="Guy L."/>
            <person name="Ettema T.J."/>
        </authorList>
    </citation>
    <scope>NUCLEOTIDE SEQUENCE</scope>
</reference>
<evidence type="ECO:0000313" key="1">
    <source>
        <dbReference type="EMBL" id="KKM77673.1"/>
    </source>
</evidence>
<sequence length="94" mass="10252">MCLQCEETGDYFSPYQAQTRECAECGIAPTEKGHDACIANLPNVKNACCGHGKRGLGYIQFEDEVLPTLYFPDGLKGKIYMDAGEAIAREISNA</sequence>
<dbReference type="EMBL" id="LAZR01008608">
    <property type="protein sequence ID" value="KKM77673.1"/>
    <property type="molecule type" value="Genomic_DNA"/>
</dbReference>
<comment type="caution">
    <text evidence="1">The sequence shown here is derived from an EMBL/GenBank/DDBJ whole genome shotgun (WGS) entry which is preliminary data.</text>
</comment>
<protein>
    <submittedName>
        <fullName evidence="1">Uncharacterized protein</fullName>
    </submittedName>
</protein>
<gene>
    <name evidence="1" type="ORF">LCGC14_1367650</name>
</gene>
<dbReference type="AlphaFoldDB" id="A0A0F9K6M7"/>
<proteinExistence type="predicted"/>
<name>A0A0F9K6M7_9ZZZZ</name>
<accession>A0A0F9K6M7</accession>